<feature type="repeat" description="ANK" evidence="3">
    <location>
        <begin position="890"/>
        <end position="922"/>
    </location>
</feature>
<dbReference type="AlphaFoldDB" id="A0A8H6FP73"/>
<dbReference type="InterPro" id="IPR027417">
    <property type="entry name" value="P-loop_NTPase"/>
</dbReference>
<organism evidence="6 7">
    <name type="scientific">Letharia columbiana</name>
    <dbReference type="NCBI Taxonomy" id="112416"/>
    <lineage>
        <taxon>Eukaryota</taxon>
        <taxon>Fungi</taxon>
        <taxon>Dikarya</taxon>
        <taxon>Ascomycota</taxon>
        <taxon>Pezizomycotina</taxon>
        <taxon>Lecanoromycetes</taxon>
        <taxon>OSLEUM clade</taxon>
        <taxon>Lecanoromycetidae</taxon>
        <taxon>Lecanorales</taxon>
        <taxon>Lecanorineae</taxon>
        <taxon>Parmeliaceae</taxon>
        <taxon>Letharia</taxon>
    </lineage>
</organism>
<dbReference type="PROSITE" id="PS50297">
    <property type="entry name" value="ANK_REP_REGION"/>
    <property type="match status" value="8"/>
</dbReference>
<feature type="repeat" description="ANK" evidence="3">
    <location>
        <begin position="1101"/>
        <end position="1133"/>
    </location>
</feature>
<dbReference type="Gene3D" id="3.40.50.300">
    <property type="entry name" value="P-loop containing nucleotide triphosphate hydrolases"/>
    <property type="match status" value="1"/>
</dbReference>
<feature type="repeat" description="ANK" evidence="3">
    <location>
        <begin position="1134"/>
        <end position="1166"/>
    </location>
</feature>
<dbReference type="InterPro" id="IPR051631">
    <property type="entry name" value="Ankyrin-KH/SAM_domain"/>
</dbReference>
<evidence type="ECO:0000259" key="5">
    <source>
        <dbReference type="Pfam" id="PF24883"/>
    </source>
</evidence>
<keyword evidence="1" id="KW-0677">Repeat</keyword>
<accession>A0A8H6FP73</accession>
<evidence type="ECO:0000313" key="7">
    <source>
        <dbReference type="Proteomes" id="UP000578531"/>
    </source>
</evidence>
<dbReference type="OrthoDB" id="195446at2759"/>
<evidence type="ECO:0000259" key="4">
    <source>
        <dbReference type="Pfam" id="PF22939"/>
    </source>
</evidence>
<dbReference type="Pfam" id="PF00023">
    <property type="entry name" value="Ank"/>
    <property type="match status" value="2"/>
</dbReference>
<dbReference type="RefSeq" id="XP_037161582.1">
    <property type="nucleotide sequence ID" value="XM_037311426.1"/>
</dbReference>
<dbReference type="Pfam" id="PF12796">
    <property type="entry name" value="Ank_2"/>
    <property type="match status" value="6"/>
</dbReference>
<proteinExistence type="predicted"/>
<sequence length="1195" mass="132967">MLLRSIVVDYLEQEHRREKTGVAYVFCMHNGANQTASNYLGSSLRQLARQNAAILEDIKSCHRHHTRYETRPSLDEFAKLLRLQVEKFDEVFIVIDALDECPEHDQVRKSFLAEVRALLPKVSLMVTSRDVPSIENMFKHDIRLEIRARDQDIRGFIKSQMEQRDGLVELLEGHSDVQSTIIATVLEKTNGMFLIAALHMDSLAKEDNIRELKESLQRLPMDLDKTYDDALERIKQQDSRKLARADQVLTLISCAKRPLKLEEMRQALSIRRDDTFLDPEALPRGESFISTCCGLVVVEDESQIVRLVHYTTEEYFKRKVQRYRSPEAHGHFASILVTYLSFTTFTTFSLDTIVKDAMNEAAARDANIPMTWSEEHSAVTRYMEGLFESNVLVQYAAENWGRHTHDAFTNTRDNPDSCLTTTDPHNIEVENLLSLKQLIRDFLEKEHNTACANEVFHHVKKQLHNLNLGREFRGPTNVTNLHIVASFGIQYFVEYYLDQGAEIDARDSFGMTALHKAAENGHVEVVRLLLDSGATIGIRDQWEFSALARAIAKNHVSVSRLLLQNGSDPGFVRDHRHSTISIAADRGHEECLVLLAECRTDDVRKNELMRDTLYDAASCGREGIVRLLVRGGKNWNIPREYVARAMTKAASQGQITIMKVLLEAGVDVSSPLSLAGESLQEAAMRGRSEATELLLTAGANPNRKTDGGDLPLHAAAQNGHVGTVALLLENGAEVNALNSKGETALLVIAGPRYGFLARSTSSPEGSVLVMQQLLDKGANTAVTERQTNRTSLECAILRGYERLVRLLIQYESLSASQKVLMLYLTRLYHEMGGMSKNDEAVNRLLCETEAQDLGSISELLLITVPAEKGYKSVILKFLQSGAAIEAKDFHGNTALQLSAWEGHNAVVELLLHHKADINSRGPLGGSTDATPLMMAASKGRTDVVRFLLDQGADIDAASTNRDFGSTAVAQALYGDHTATAKALLERGADANARYNRYSEGTLLHAVARNSNWQSQIPNMDLLLENGADLEAKDSNGQTLLAVRVQYENLETVQYLLERGADLEAKDRRGQTPLSVAVQKGTRETVNLLLEEGADLETKDNHAQTPLMVAVQKGSPQTVNLLLEEGANLEARDNNGHTPLVMAVRSGRFENVELLLERGADPEPLSPSVTAENDDVNKWDFNRAVQLVMEARSKTT</sequence>
<dbReference type="PANTHER" id="PTHR23206">
    <property type="entry name" value="MASK PROTEIN"/>
    <property type="match status" value="1"/>
</dbReference>
<protein>
    <recommendedName>
        <fullName evidence="8">Ankyrin repeat protein</fullName>
    </recommendedName>
</protein>
<feature type="repeat" description="ANK" evidence="3">
    <location>
        <begin position="1068"/>
        <end position="1100"/>
    </location>
</feature>
<keyword evidence="2 3" id="KW-0040">ANK repeat</keyword>
<comment type="caution">
    <text evidence="6">The sequence shown here is derived from an EMBL/GenBank/DDBJ whole genome shotgun (WGS) entry which is preliminary data.</text>
</comment>
<dbReference type="EMBL" id="JACCJC010000050">
    <property type="protein sequence ID" value="KAF6232153.1"/>
    <property type="molecule type" value="Genomic_DNA"/>
</dbReference>
<dbReference type="SMART" id="SM00248">
    <property type="entry name" value="ANK"/>
    <property type="match status" value="17"/>
</dbReference>
<dbReference type="GeneID" id="59291187"/>
<feature type="repeat" description="ANK" evidence="3">
    <location>
        <begin position="998"/>
        <end position="1034"/>
    </location>
</feature>
<feature type="repeat" description="ANK" evidence="3">
    <location>
        <begin position="1035"/>
        <end position="1067"/>
    </location>
</feature>
<feature type="repeat" description="ANK" evidence="3">
    <location>
        <begin position="927"/>
        <end position="959"/>
    </location>
</feature>
<evidence type="ECO:0000256" key="2">
    <source>
        <dbReference type="ARBA" id="ARBA00023043"/>
    </source>
</evidence>
<evidence type="ECO:0000256" key="1">
    <source>
        <dbReference type="ARBA" id="ARBA00022737"/>
    </source>
</evidence>
<name>A0A8H6FP73_9LECA</name>
<dbReference type="PROSITE" id="PS50088">
    <property type="entry name" value="ANK_REPEAT"/>
    <property type="match status" value="11"/>
</dbReference>
<feature type="repeat" description="ANK" evidence="3">
    <location>
        <begin position="476"/>
        <end position="508"/>
    </location>
</feature>
<evidence type="ECO:0000313" key="6">
    <source>
        <dbReference type="EMBL" id="KAF6232153.1"/>
    </source>
</evidence>
<dbReference type="InterPro" id="IPR036770">
    <property type="entry name" value="Ankyrin_rpt-contain_sf"/>
</dbReference>
<dbReference type="InterPro" id="IPR056884">
    <property type="entry name" value="NPHP3-like_N"/>
</dbReference>
<evidence type="ECO:0000256" key="3">
    <source>
        <dbReference type="PROSITE-ProRule" id="PRU00023"/>
    </source>
</evidence>
<feature type="domain" description="GPI inositol-deacylase winged helix" evidence="4">
    <location>
        <begin position="239"/>
        <end position="317"/>
    </location>
</feature>
<reference evidence="6 7" key="1">
    <citation type="journal article" date="2020" name="Genomics">
        <title>Complete, high-quality genomes from long-read metagenomic sequencing of two wolf lichen thalli reveals enigmatic genome architecture.</title>
        <authorList>
            <person name="McKenzie S.K."/>
            <person name="Walston R.F."/>
            <person name="Allen J.L."/>
        </authorList>
    </citation>
    <scope>NUCLEOTIDE SEQUENCE [LARGE SCALE GENOMIC DNA]</scope>
    <source>
        <strain evidence="6">WasteWater2</strain>
    </source>
</reference>
<dbReference type="InterPro" id="IPR054471">
    <property type="entry name" value="GPIID_WHD"/>
</dbReference>
<evidence type="ECO:0008006" key="8">
    <source>
        <dbReference type="Google" id="ProtNLM"/>
    </source>
</evidence>
<dbReference type="SUPFAM" id="SSF48403">
    <property type="entry name" value="Ankyrin repeat"/>
    <property type="match status" value="3"/>
</dbReference>
<dbReference type="Gene3D" id="1.25.40.20">
    <property type="entry name" value="Ankyrin repeat-containing domain"/>
    <property type="match status" value="4"/>
</dbReference>
<dbReference type="InterPro" id="IPR002110">
    <property type="entry name" value="Ankyrin_rpt"/>
</dbReference>
<feature type="domain" description="Nephrocystin 3-like N-terminal" evidence="5">
    <location>
        <begin position="3"/>
        <end position="129"/>
    </location>
</feature>
<feature type="repeat" description="ANK" evidence="3">
    <location>
        <begin position="963"/>
        <end position="995"/>
    </location>
</feature>
<keyword evidence="7" id="KW-1185">Reference proteome</keyword>
<dbReference type="Pfam" id="PF22939">
    <property type="entry name" value="WHD_GPIID"/>
    <property type="match status" value="1"/>
</dbReference>
<feature type="repeat" description="ANK" evidence="3">
    <location>
        <begin position="707"/>
        <end position="739"/>
    </location>
</feature>
<gene>
    <name evidence="6" type="ORF">HO173_009536</name>
</gene>
<dbReference type="Proteomes" id="UP000578531">
    <property type="component" value="Unassembled WGS sequence"/>
</dbReference>
<dbReference type="Pfam" id="PF24883">
    <property type="entry name" value="NPHP3_N"/>
    <property type="match status" value="1"/>
</dbReference>
<feature type="repeat" description="ANK" evidence="3">
    <location>
        <begin position="509"/>
        <end position="541"/>
    </location>
</feature>
<dbReference type="PRINTS" id="PR01415">
    <property type="entry name" value="ANKYRIN"/>
</dbReference>
<dbReference type="PANTHER" id="PTHR23206:SF7">
    <property type="entry name" value="PROTEIN KINASE DOMAIN-CONTAINING PROTEIN"/>
    <property type="match status" value="1"/>
</dbReference>